<feature type="compositionally biased region" description="Acidic residues" evidence="1">
    <location>
        <begin position="61"/>
        <end position="75"/>
    </location>
</feature>
<name>A0AAP0RMY4_LIQFO</name>
<protein>
    <submittedName>
        <fullName evidence="2">Uncharacterized protein</fullName>
    </submittedName>
</protein>
<evidence type="ECO:0000313" key="2">
    <source>
        <dbReference type="EMBL" id="KAK9281322.1"/>
    </source>
</evidence>
<evidence type="ECO:0000313" key="3">
    <source>
        <dbReference type="Proteomes" id="UP001415857"/>
    </source>
</evidence>
<gene>
    <name evidence="2" type="ORF">L1049_004221</name>
</gene>
<dbReference type="Proteomes" id="UP001415857">
    <property type="component" value="Unassembled WGS sequence"/>
</dbReference>
<comment type="caution">
    <text evidence="2">The sequence shown here is derived from an EMBL/GenBank/DDBJ whole genome shotgun (WGS) entry which is preliminary data.</text>
</comment>
<proteinExistence type="predicted"/>
<evidence type="ECO:0000256" key="1">
    <source>
        <dbReference type="SAM" id="MobiDB-lite"/>
    </source>
</evidence>
<sequence length="123" mass="13735">MAYSRIAVAKHSHFLSLDDKEGASVRRRGRPRKRRNVQGKKLFHEHSSSDEEDSISGSDQDAQDEEDKQEEEEEVPLIHSLRSSAKLRSLRVSREENEGQTRTGDSGRATDNVAASRTSGASN</sequence>
<feature type="compositionally biased region" description="Polar residues" evidence="1">
    <location>
        <begin position="113"/>
        <end position="123"/>
    </location>
</feature>
<accession>A0AAP0RMY4</accession>
<dbReference type="AlphaFoldDB" id="A0AAP0RMY4"/>
<dbReference type="EMBL" id="JBBPBK010000007">
    <property type="protein sequence ID" value="KAK9281322.1"/>
    <property type="molecule type" value="Genomic_DNA"/>
</dbReference>
<reference evidence="2 3" key="1">
    <citation type="journal article" date="2024" name="Plant J.">
        <title>Genome sequences and population genomics reveal climatic adaptation and genomic divergence between two closely related sweetgum species.</title>
        <authorList>
            <person name="Xu W.Q."/>
            <person name="Ren C.Q."/>
            <person name="Zhang X.Y."/>
            <person name="Comes H.P."/>
            <person name="Liu X.H."/>
            <person name="Li Y.G."/>
            <person name="Kettle C.J."/>
            <person name="Jalonen R."/>
            <person name="Gaisberger H."/>
            <person name="Ma Y.Z."/>
            <person name="Qiu Y.X."/>
        </authorList>
    </citation>
    <scope>NUCLEOTIDE SEQUENCE [LARGE SCALE GENOMIC DNA]</scope>
    <source>
        <strain evidence="2">Hangzhou</strain>
    </source>
</reference>
<feature type="compositionally biased region" description="Basic residues" evidence="1">
    <location>
        <begin position="25"/>
        <end position="41"/>
    </location>
</feature>
<feature type="region of interest" description="Disordered" evidence="1">
    <location>
        <begin position="18"/>
        <end position="123"/>
    </location>
</feature>
<organism evidence="2 3">
    <name type="scientific">Liquidambar formosana</name>
    <name type="common">Formosan gum</name>
    <dbReference type="NCBI Taxonomy" id="63359"/>
    <lineage>
        <taxon>Eukaryota</taxon>
        <taxon>Viridiplantae</taxon>
        <taxon>Streptophyta</taxon>
        <taxon>Embryophyta</taxon>
        <taxon>Tracheophyta</taxon>
        <taxon>Spermatophyta</taxon>
        <taxon>Magnoliopsida</taxon>
        <taxon>eudicotyledons</taxon>
        <taxon>Gunneridae</taxon>
        <taxon>Pentapetalae</taxon>
        <taxon>Saxifragales</taxon>
        <taxon>Altingiaceae</taxon>
        <taxon>Liquidambar</taxon>
    </lineage>
</organism>
<keyword evidence="3" id="KW-1185">Reference proteome</keyword>